<organism evidence="1">
    <name type="scientific">Yersinia pseudotuberculosis serotype O:3 (strain YPIII)</name>
    <dbReference type="NCBI Taxonomy" id="502800"/>
    <lineage>
        <taxon>Bacteria</taxon>
        <taxon>Pseudomonadati</taxon>
        <taxon>Pseudomonadota</taxon>
        <taxon>Gammaproteobacteria</taxon>
        <taxon>Enterobacterales</taxon>
        <taxon>Yersiniaceae</taxon>
        <taxon>Yersinia</taxon>
    </lineage>
</organism>
<evidence type="ECO:0000313" key="1">
    <source>
        <dbReference type="EMBL" id="ACA68923.1"/>
    </source>
</evidence>
<gene>
    <name evidence="1" type="ordered locus">YPK_2646</name>
</gene>
<dbReference type="AlphaFoldDB" id="A0A0H3B3I8"/>
<protein>
    <submittedName>
        <fullName evidence="1">Uncharacterized protein</fullName>
    </submittedName>
</protein>
<name>A0A0H3B3I8_YERPY</name>
<reference evidence="1" key="1">
    <citation type="submission" date="2008-02" db="EMBL/GenBank/DDBJ databases">
        <title>Complete sequence of Yersinia pseudotuberculosis YPIII.</title>
        <authorList>
            <consortium name="US DOE Joint Genome Institute"/>
            <person name="Challacombe J.F."/>
            <person name="Bruce D."/>
            <person name="Detter J.C."/>
            <person name="Green L."/>
            <person name="Land M."/>
            <person name="Munk C."/>
            <person name="Lindler L.E."/>
            <person name="Nikolich M.P."/>
            <person name="Brettin T."/>
        </authorList>
    </citation>
    <scope>NUCLEOTIDE SEQUENCE</scope>
    <source>
        <strain evidence="1">YPIII</strain>
    </source>
</reference>
<dbReference type="EMBL" id="CP000950">
    <property type="protein sequence ID" value="ACA68923.1"/>
    <property type="molecule type" value="Genomic_DNA"/>
</dbReference>
<accession>A0A0H3B3I8</accession>
<proteinExistence type="predicted"/>
<dbReference type="KEGG" id="ypy:YPK_2646"/>
<sequence>MDIQCVICRSRLGSHLGFFYNCDTLKTYLGLGERR</sequence>